<dbReference type="AlphaFoldDB" id="A0A1X9WEC4"/>
<name>A0A1X9WEC4_DERRE</name>
<reference evidence="2" key="2">
    <citation type="submission" date="2017-02" db="EMBL/GenBank/DDBJ databases">
        <authorList>
            <person name="Peterson S.W."/>
        </authorList>
    </citation>
    <scope>NUCLEOTIDE SEQUENCE</scope>
</reference>
<keyword evidence="1" id="KW-0472">Membrane</keyword>
<organism evidence="2">
    <name type="scientific">Deroceras reticulatum</name>
    <name type="common">Gray garden slug</name>
    <dbReference type="NCBI Taxonomy" id="145610"/>
    <lineage>
        <taxon>Eukaryota</taxon>
        <taxon>Metazoa</taxon>
        <taxon>Spiralia</taxon>
        <taxon>Lophotrochozoa</taxon>
        <taxon>Mollusca</taxon>
        <taxon>Gastropoda</taxon>
        <taxon>Heterobranchia</taxon>
        <taxon>Euthyneura</taxon>
        <taxon>Panpulmonata</taxon>
        <taxon>Eupulmonata</taxon>
        <taxon>Stylommatophora</taxon>
        <taxon>Helicina</taxon>
        <taxon>Limacoidea</taxon>
        <taxon>Agriolimacidae</taxon>
        <taxon>Deroceras</taxon>
    </lineage>
</organism>
<evidence type="ECO:0000256" key="1">
    <source>
        <dbReference type="SAM" id="Phobius"/>
    </source>
</evidence>
<reference evidence="2" key="1">
    <citation type="journal article" date="2017" name="Peptides">
        <title>Neuropeptides predicted from the transcriptome analysis of the gray garden slug Deroceras reticulatum.</title>
        <authorList>
            <person name="Ahn S.J."/>
            <person name="Martin R."/>
            <person name="Rao S."/>
            <person name="Choi M.Y."/>
        </authorList>
    </citation>
    <scope>NUCLEOTIDE SEQUENCE</scope>
</reference>
<proteinExistence type="evidence at transcript level"/>
<accession>A0A1X9WEC4</accession>
<evidence type="ECO:0000313" key="2">
    <source>
        <dbReference type="EMBL" id="ARS01362.1"/>
    </source>
</evidence>
<sequence length="143" mass="16243">MTHNAVYVTMVVVLACLLMPGSCNDELLRAKRRAVNCVKQPFAPRCRGVAAKRFFPLVPVTDYDMNDAEGEIVRSSALSSVRNYGSTRNPRLPETMQSLLNRALLEREQQQYNSRSLQEQKDGANLVLPKLILRRRVLTRRAL</sequence>
<keyword evidence="1" id="KW-1133">Transmembrane helix</keyword>
<keyword evidence="1" id="KW-0812">Transmembrane</keyword>
<feature type="transmembrane region" description="Helical" evidence="1">
    <location>
        <begin position="6"/>
        <end position="23"/>
    </location>
</feature>
<protein>
    <submittedName>
        <fullName evidence="2">Elevenin</fullName>
    </submittedName>
</protein>
<dbReference type="EMBL" id="KY659261">
    <property type="protein sequence ID" value="ARS01362.1"/>
    <property type="molecule type" value="mRNA"/>
</dbReference>